<proteinExistence type="predicted"/>
<dbReference type="EMBL" id="JAENGZ010001423">
    <property type="protein sequence ID" value="KAG6948178.1"/>
    <property type="molecule type" value="Genomic_DNA"/>
</dbReference>
<feature type="compositionally biased region" description="Polar residues" evidence="1">
    <location>
        <begin position="22"/>
        <end position="31"/>
    </location>
</feature>
<accession>A0A8T1TSS4</accession>
<organism evidence="2 3">
    <name type="scientific">Phytophthora cactorum</name>
    <dbReference type="NCBI Taxonomy" id="29920"/>
    <lineage>
        <taxon>Eukaryota</taxon>
        <taxon>Sar</taxon>
        <taxon>Stramenopiles</taxon>
        <taxon>Oomycota</taxon>
        <taxon>Peronosporomycetes</taxon>
        <taxon>Peronosporales</taxon>
        <taxon>Peronosporaceae</taxon>
        <taxon>Phytophthora</taxon>
    </lineage>
</organism>
<feature type="compositionally biased region" description="Polar residues" evidence="1">
    <location>
        <begin position="1"/>
        <end position="15"/>
    </location>
</feature>
<dbReference type="OrthoDB" id="123520at2759"/>
<protein>
    <submittedName>
        <fullName evidence="2">Uncharacterized protein</fullName>
    </submittedName>
</protein>
<reference evidence="2" key="1">
    <citation type="submission" date="2021-01" db="EMBL/GenBank/DDBJ databases">
        <title>Phytophthora aleatoria, a newly-described species from Pinus radiata is distinct from Phytophthora cactorum isolates based on comparative genomics.</title>
        <authorList>
            <person name="Mcdougal R."/>
            <person name="Panda P."/>
            <person name="Williams N."/>
            <person name="Studholme D.J."/>
        </authorList>
    </citation>
    <scope>NUCLEOTIDE SEQUENCE</scope>
    <source>
        <strain evidence="2">NZFS 3830</strain>
    </source>
</reference>
<evidence type="ECO:0000313" key="3">
    <source>
        <dbReference type="Proteomes" id="UP000688947"/>
    </source>
</evidence>
<dbReference type="Proteomes" id="UP000688947">
    <property type="component" value="Unassembled WGS sequence"/>
</dbReference>
<dbReference type="AlphaFoldDB" id="A0A8T1TSS4"/>
<sequence length="253" mass="28055">MQTQRSGTTARTITKCTEDPNLDNNKTSGDNGDQGIQVEYVPRGMTVQVCEPLSASNKRMVRIFLLLGGEHDGAIYCTFSLVFATRKIEESEGVYYSTAQSETTRTTPVLPTQHTLIHALLMLKKYRRSRQPHFIGPVTKTPSDGTITAVSASPPPDSRSLISSPTSDCAGRSCLRPQRLPPHFKSGNHRFNLPSNYEDIFATWEIPQHENCAWIHDVNAASPLKPALPTPKSNRSGLLSPLRLPFSFTRFNT</sequence>
<name>A0A8T1TSS4_9STRA</name>
<comment type="caution">
    <text evidence="2">The sequence shown here is derived from an EMBL/GenBank/DDBJ whole genome shotgun (WGS) entry which is preliminary data.</text>
</comment>
<dbReference type="VEuPathDB" id="FungiDB:PC110_g13239"/>
<evidence type="ECO:0000313" key="2">
    <source>
        <dbReference type="EMBL" id="KAG6948178.1"/>
    </source>
</evidence>
<feature type="region of interest" description="Disordered" evidence="1">
    <location>
        <begin position="1"/>
        <end position="34"/>
    </location>
</feature>
<gene>
    <name evidence="2" type="ORF">JG687_00015641</name>
</gene>
<evidence type="ECO:0000256" key="1">
    <source>
        <dbReference type="SAM" id="MobiDB-lite"/>
    </source>
</evidence>